<accession>A0AAV4ZHL6</accession>
<dbReference type="EMBL" id="BPQO01000004">
    <property type="protein sequence ID" value="GJD87692.1"/>
    <property type="molecule type" value="Genomic_DNA"/>
</dbReference>
<dbReference type="AlphaFoldDB" id="A0AAV4ZHL6"/>
<keyword evidence="2" id="KW-1185">Reference proteome</keyword>
<dbReference type="Proteomes" id="UP001055247">
    <property type="component" value="Unassembled WGS sequence"/>
</dbReference>
<sequence length="393" mass="44320">MDTRTYVARLPYTQHVIPYRCQNHVQRRLGELVALPIRSFEGSDAPPVLRFSAGAERDGEGLGFRVLDGRLFLPVLARRRRGDDLVMDPAREEDLPRLFGEATVDALDNPLIRRDLHYRDGDKLETIEDCQARDLANGERARWGTSDLERTRVHALMQAEALVLVDGIVHHRTAEPLWVVDGAKVSAILGRTFDTDRWHGVGDIRHLGFPEKGSEAREAFCRHLGSDTGTRKQFFRADRLDDAKAYAAEFGTPEVSGSIDVIGDAPLHLPEFAHFAPKLVQRLERDLNAEDFRSFGRGRLMIYADLRDAVALLGQGDRSALEPAVDAMRRLVHGIPFDTEARPLSRYSRWVVPYRALVRRWECETARPDFDLYPEQSLAEEPAPELPAPGFAA</sequence>
<gene>
    <name evidence="1" type="ORF">BHAOGJBA_1197</name>
</gene>
<evidence type="ECO:0000313" key="2">
    <source>
        <dbReference type="Proteomes" id="UP001055247"/>
    </source>
</evidence>
<reference evidence="1" key="2">
    <citation type="submission" date="2021-08" db="EMBL/GenBank/DDBJ databases">
        <authorList>
            <person name="Tani A."/>
            <person name="Ola A."/>
            <person name="Ogura Y."/>
            <person name="Katsura K."/>
            <person name="Hayashi T."/>
        </authorList>
    </citation>
    <scope>NUCLEOTIDE SEQUENCE</scope>
    <source>
        <strain evidence="1">DSM 16372</strain>
    </source>
</reference>
<evidence type="ECO:0000313" key="1">
    <source>
        <dbReference type="EMBL" id="GJD87692.1"/>
    </source>
</evidence>
<protein>
    <recommendedName>
        <fullName evidence="3">RNA ligase domain-containing protein</fullName>
    </recommendedName>
</protein>
<name>A0AAV4ZHL6_9HYPH</name>
<comment type="caution">
    <text evidence="1">The sequence shown here is derived from an EMBL/GenBank/DDBJ whole genome shotgun (WGS) entry which is preliminary data.</text>
</comment>
<reference evidence="1" key="1">
    <citation type="journal article" date="2016" name="Front. Microbiol.">
        <title>Genome Sequence of the Piezophilic, Mesophilic Sulfate-Reducing Bacterium Desulfovibrio indicus J2T.</title>
        <authorList>
            <person name="Cao J."/>
            <person name="Maignien L."/>
            <person name="Shao Z."/>
            <person name="Alain K."/>
            <person name="Jebbar M."/>
        </authorList>
    </citation>
    <scope>NUCLEOTIDE SEQUENCE</scope>
    <source>
        <strain evidence="1">DSM 16372</strain>
    </source>
</reference>
<organism evidence="1 2">
    <name type="scientific">Methylobacterium hispanicum</name>
    <dbReference type="NCBI Taxonomy" id="270350"/>
    <lineage>
        <taxon>Bacteria</taxon>
        <taxon>Pseudomonadati</taxon>
        <taxon>Pseudomonadota</taxon>
        <taxon>Alphaproteobacteria</taxon>
        <taxon>Hyphomicrobiales</taxon>
        <taxon>Methylobacteriaceae</taxon>
        <taxon>Methylobacterium</taxon>
    </lineage>
</organism>
<proteinExistence type="predicted"/>
<evidence type="ECO:0008006" key="3">
    <source>
        <dbReference type="Google" id="ProtNLM"/>
    </source>
</evidence>
<dbReference type="RefSeq" id="WP_238229688.1">
    <property type="nucleotide sequence ID" value="NZ_BPQO01000004.1"/>
</dbReference>